<protein>
    <recommendedName>
        <fullName evidence="2">F-box domain-containing protein</fullName>
    </recommendedName>
</protein>
<sequence length="409" mass="46795">MDNIPPSIIRQTPPPPLTPAARKEGKTNPEMVGVNNRSTHTYCPRSCKRKRLTEIESLPDEVLFDVLVRLPAHDIYDSARLICSKWYHMIHTRTFIDANFQHSTYGLLFQSKYREDSVFLYVGESGRVEISKIRNNKLRCPVPTSCNGLVLELQRGSNYNLYVSNPATSQVFALPPFVGYLINYQSFAIGYAAASMEYKAAILVSPAIGKKNICCILTIGVDKSWRTTGSECVSLATTRALWSAPLITEGFVHWCDIATNDVLTMNLETEIFTETSGPTPKGKPKQWNTYLSTGRYLSLLRPCGDFCWEVWEMKPKIDYRWRKVWDISLESHKCSTFQRFGFHKYNYLTPIGWLKYLEVLIFKICNSTSSQILVFNLFTLEIVKIELPGPQYNYKIVVHKNSLLWFSGC</sequence>
<dbReference type="PANTHER" id="PTHR31672">
    <property type="entry name" value="BNACNNG10540D PROTEIN"/>
    <property type="match status" value="1"/>
</dbReference>
<dbReference type="Gene3D" id="1.20.1280.50">
    <property type="match status" value="1"/>
</dbReference>
<organism evidence="3 4">
    <name type="scientific">Castilleja foliolosa</name>
    <dbReference type="NCBI Taxonomy" id="1961234"/>
    <lineage>
        <taxon>Eukaryota</taxon>
        <taxon>Viridiplantae</taxon>
        <taxon>Streptophyta</taxon>
        <taxon>Embryophyta</taxon>
        <taxon>Tracheophyta</taxon>
        <taxon>Spermatophyta</taxon>
        <taxon>Magnoliopsida</taxon>
        <taxon>eudicotyledons</taxon>
        <taxon>Gunneridae</taxon>
        <taxon>Pentapetalae</taxon>
        <taxon>asterids</taxon>
        <taxon>lamiids</taxon>
        <taxon>Lamiales</taxon>
        <taxon>Orobanchaceae</taxon>
        <taxon>Pedicularideae</taxon>
        <taxon>Castillejinae</taxon>
        <taxon>Castilleja</taxon>
    </lineage>
</organism>
<evidence type="ECO:0000313" key="3">
    <source>
        <dbReference type="EMBL" id="KAL3629233.1"/>
    </source>
</evidence>
<name>A0ABD3CH51_9LAMI</name>
<dbReference type="Proteomes" id="UP001632038">
    <property type="component" value="Unassembled WGS sequence"/>
</dbReference>
<feature type="domain" description="F-box" evidence="2">
    <location>
        <begin position="52"/>
        <end position="103"/>
    </location>
</feature>
<feature type="compositionally biased region" description="Low complexity" evidence="1">
    <location>
        <begin position="1"/>
        <end position="11"/>
    </location>
</feature>
<evidence type="ECO:0000313" key="4">
    <source>
        <dbReference type="Proteomes" id="UP001632038"/>
    </source>
</evidence>
<dbReference type="InterPro" id="IPR013187">
    <property type="entry name" value="F-box-assoc_dom_typ3"/>
</dbReference>
<dbReference type="InterPro" id="IPR050796">
    <property type="entry name" value="SCF_F-box_component"/>
</dbReference>
<keyword evidence="4" id="KW-1185">Reference proteome</keyword>
<proteinExistence type="predicted"/>
<dbReference type="Pfam" id="PF12937">
    <property type="entry name" value="F-box-like"/>
    <property type="match status" value="1"/>
</dbReference>
<dbReference type="InterPro" id="IPR001810">
    <property type="entry name" value="F-box_dom"/>
</dbReference>
<dbReference type="InterPro" id="IPR036047">
    <property type="entry name" value="F-box-like_dom_sf"/>
</dbReference>
<accession>A0ABD3CH51</accession>
<dbReference type="PANTHER" id="PTHR31672:SF11">
    <property type="entry name" value="F-BOX PROTEIN CPR1-LIKE ISOFORM X2"/>
    <property type="match status" value="1"/>
</dbReference>
<feature type="region of interest" description="Disordered" evidence="1">
    <location>
        <begin position="1"/>
        <end position="37"/>
    </location>
</feature>
<reference evidence="4" key="1">
    <citation type="journal article" date="2024" name="IScience">
        <title>Strigolactones Initiate the Formation of Haustorium-like Structures in Castilleja.</title>
        <authorList>
            <person name="Buerger M."/>
            <person name="Peterson D."/>
            <person name="Chory J."/>
        </authorList>
    </citation>
    <scope>NUCLEOTIDE SEQUENCE [LARGE SCALE GENOMIC DNA]</scope>
</reference>
<comment type="caution">
    <text evidence="3">The sequence shown here is derived from an EMBL/GenBank/DDBJ whole genome shotgun (WGS) entry which is preliminary data.</text>
</comment>
<evidence type="ECO:0000256" key="1">
    <source>
        <dbReference type="SAM" id="MobiDB-lite"/>
    </source>
</evidence>
<dbReference type="SUPFAM" id="SSF81383">
    <property type="entry name" value="F-box domain"/>
    <property type="match status" value="1"/>
</dbReference>
<dbReference type="Pfam" id="PF08268">
    <property type="entry name" value="FBA_3"/>
    <property type="match status" value="1"/>
</dbReference>
<dbReference type="AlphaFoldDB" id="A0ABD3CH51"/>
<gene>
    <name evidence="3" type="ORF">CASFOL_026455</name>
</gene>
<dbReference type="EMBL" id="JAVIJP010000034">
    <property type="protein sequence ID" value="KAL3629233.1"/>
    <property type="molecule type" value="Genomic_DNA"/>
</dbReference>
<dbReference type="PROSITE" id="PS50181">
    <property type="entry name" value="FBOX"/>
    <property type="match status" value="1"/>
</dbReference>
<evidence type="ECO:0000259" key="2">
    <source>
        <dbReference type="PROSITE" id="PS50181"/>
    </source>
</evidence>